<dbReference type="GO" id="GO:0140359">
    <property type="term" value="F:ABC-type transporter activity"/>
    <property type="evidence" value="ECO:0007669"/>
    <property type="project" value="InterPro"/>
</dbReference>
<accession>I4EK01</accession>
<dbReference type="InterPro" id="IPR051784">
    <property type="entry name" value="Nod_factor_ABC_transporter"/>
</dbReference>
<dbReference type="InterPro" id="IPR000412">
    <property type="entry name" value="ABC_2_transport"/>
</dbReference>
<evidence type="ECO:0000313" key="8">
    <source>
        <dbReference type="Proteomes" id="UP000004221"/>
    </source>
</evidence>
<feature type="transmembrane region" description="Helical" evidence="5">
    <location>
        <begin position="104"/>
        <end position="132"/>
    </location>
</feature>
<evidence type="ECO:0000256" key="4">
    <source>
        <dbReference type="ARBA" id="ARBA00023136"/>
    </source>
</evidence>
<feature type="transmembrane region" description="Helical" evidence="5">
    <location>
        <begin position="138"/>
        <end position="158"/>
    </location>
</feature>
<protein>
    <recommendedName>
        <fullName evidence="5">Transport permease protein</fullName>
    </recommendedName>
</protein>
<dbReference type="AlphaFoldDB" id="I4EK01"/>
<feature type="transmembrane region" description="Helical" evidence="5">
    <location>
        <begin position="22"/>
        <end position="41"/>
    </location>
</feature>
<keyword evidence="5" id="KW-1003">Cell membrane</keyword>
<evidence type="ECO:0000256" key="5">
    <source>
        <dbReference type="RuleBase" id="RU361157"/>
    </source>
</evidence>
<reference evidence="7 8" key="1">
    <citation type="journal article" date="2012" name="ISME J.">
        <title>Nitrification expanded: discovery, physiology and genomics of a nitrite-oxidizing bacterium from the phylum Chloroflexi.</title>
        <authorList>
            <person name="Sorokin D.Y."/>
            <person name="Lucker S."/>
            <person name="Vejmelkova D."/>
            <person name="Kostrikina N.A."/>
            <person name="Kleerebezem R."/>
            <person name="Rijpstra W.I."/>
            <person name="Damste J.S."/>
            <person name="Le Paslier D."/>
            <person name="Muyzer G."/>
            <person name="Wagner M."/>
            <person name="van Loosdrecht M.C."/>
            <person name="Daims H."/>
        </authorList>
    </citation>
    <scope>NUCLEOTIDE SEQUENCE [LARGE SCALE GENOMIC DNA]</scope>
    <source>
        <strain evidence="8">none</strain>
    </source>
</reference>
<keyword evidence="5" id="KW-0813">Transport</keyword>
<dbReference type="PROSITE" id="PS51012">
    <property type="entry name" value="ABC_TM2"/>
    <property type="match status" value="1"/>
</dbReference>
<dbReference type="OrthoDB" id="9788252at2"/>
<feature type="domain" description="ABC transmembrane type-2" evidence="6">
    <location>
        <begin position="24"/>
        <end position="253"/>
    </location>
</feature>
<proteinExistence type="inferred from homology"/>
<dbReference type="RefSeq" id="WP_008479618.1">
    <property type="nucleotide sequence ID" value="NZ_CAGS01000372.1"/>
</dbReference>
<dbReference type="PANTHER" id="PTHR43229">
    <property type="entry name" value="NODULATION PROTEIN J"/>
    <property type="match status" value="1"/>
</dbReference>
<dbReference type="Proteomes" id="UP000004221">
    <property type="component" value="Unassembled WGS sequence"/>
</dbReference>
<dbReference type="GO" id="GO:0043190">
    <property type="term" value="C:ATP-binding cassette (ABC) transporter complex"/>
    <property type="evidence" value="ECO:0007669"/>
    <property type="project" value="InterPro"/>
</dbReference>
<dbReference type="InterPro" id="IPR047817">
    <property type="entry name" value="ABC2_TM_bact-type"/>
</dbReference>
<gene>
    <name evidence="7" type="ORF">NITHO_4330008</name>
</gene>
<feature type="transmembrane region" description="Helical" evidence="5">
    <location>
        <begin position="225"/>
        <end position="246"/>
    </location>
</feature>
<keyword evidence="4 5" id="KW-0472">Membrane</keyword>
<keyword evidence="3 5" id="KW-1133">Transmembrane helix</keyword>
<comment type="caution">
    <text evidence="7">The sequence shown here is derived from an EMBL/GenBank/DDBJ whole genome shotgun (WGS) entry which is preliminary data.</text>
</comment>
<evidence type="ECO:0000313" key="7">
    <source>
        <dbReference type="EMBL" id="CCF85013.1"/>
    </source>
</evidence>
<evidence type="ECO:0000259" key="6">
    <source>
        <dbReference type="PROSITE" id="PS51012"/>
    </source>
</evidence>
<feature type="transmembrane region" description="Helical" evidence="5">
    <location>
        <begin position="61"/>
        <end position="83"/>
    </location>
</feature>
<comment type="similarity">
    <text evidence="5">Belongs to the ABC-2 integral membrane protein family.</text>
</comment>
<dbReference type="InterPro" id="IPR013525">
    <property type="entry name" value="ABC2_TM"/>
</dbReference>
<keyword evidence="2 5" id="KW-0812">Transmembrane</keyword>
<evidence type="ECO:0000256" key="3">
    <source>
        <dbReference type="ARBA" id="ARBA00022989"/>
    </source>
</evidence>
<evidence type="ECO:0000256" key="2">
    <source>
        <dbReference type="ARBA" id="ARBA00022692"/>
    </source>
</evidence>
<dbReference type="PIRSF" id="PIRSF006648">
    <property type="entry name" value="DrrB"/>
    <property type="match status" value="1"/>
</dbReference>
<feature type="transmembrane region" description="Helical" evidence="5">
    <location>
        <begin position="178"/>
        <end position="200"/>
    </location>
</feature>
<sequence>MTTFLADTFHLLVRDVRSTIRIPIWVIITLVQPIIWLTLYGQLFKRVVEIPGFAATSYVEFLTPGVVIMSAVFGSAWAGMGIIHDLDEGVMDRMLATSVHRGSLIAAHVLHSALTVIVQTAIILGIALALGARFPGGVAGALMILLISALLGSGFSALSNGIALMTRREETLVAVTNFFGLPLTFLSSAFMATALMPGWISSVARANPVNWAVEGSRNAMLGQHWLSVGLQTGLLLVFVLVCGIFATRAFRVYQQAN</sequence>
<keyword evidence="8" id="KW-1185">Reference proteome</keyword>
<name>I4EK01_9BACT</name>
<dbReference type="EMBL" id="CAGS01000372">
    <property type="protein sequence ID" value="CCF85013.1"/>
    <property type="molecule type" value="Genomic_DNA"/>
</dbReference>
<dbReference type="PANTHER" id="PTHR43229:SF2">
    <property type="entry name" value="NODULATION PROTEIN J"/>
    <property type="match status" value="1"/>
</dbReference>
<dbReference type="Pfam" id="PF01061">
    <property type="entry name" value="ABC2_membrane"/>
    <property type="match status" value="1"/>
</dbReference>
<evidence type="ECO:0000256" key="1">
    <source>
        <dbReference type="ARBA" id="ARBA00004141"/>
    </source>
</evidence>
<comment type="subcellular location">
    <subcellularLocation>
        <location evidence="5">Cell membrane</location>
        <topology evidence="5">Multi-pass membrane protein</topology>
    </subcellularLocation>
    <subcellularLocation>
        <location evidence="1">Membrane</location>
        <topology evidence="1">Multi-pass membrane protein</topology>
    </subcellularLocation>
</comment>
<organism evidence="7 8">
    <name type="scientific">Nitrolancea hollandica Lb</name>
    <dbReference type="NCBI Taxonomy" id="1129897"/>
    <lineage>
        <taxon>Bacteria</taxon>
        <taxon>Pseudomonadati</taxon>
        <taxon>Thermomicrobiota</taxon>
        <taxon>Thermomicrobia</taxon>
        <taxon>Sphaerobacterales</taxon>
        <taxon>Sphaerobacterineae</taxon>
        <taxon>Sphaerobacteraceae</taxon>
        <taxon>Nitrolancea</taxon>
    </lineage>
</organism>